<sequence length="181" mass="19694">MSKVVFENTRTCEEETALCKHSRAASPPPGRPRPPTSLRGGVARRDPRYDDRRTVTDGPRARVIDVTETKKKIEALDEPGAGAGAVSGRQAVARHSGLRRQVQSHSNGFAFASGRRPRGAAALHFRPRISVHSTITTLYISAQEASEERGDSRSLGEVAHLAVAAADDVFPRYKTHKQCNS</sequence>
<evidence type="ECO:0000313" key="2">
    <source>
        <dbReference type="EMBL" id="GBP41550.1"/>
    </source>
</evidence>
<evidence type="ECO:0000256" key="1">
    <source>
        <dbReference type="SAM" id="MobiDB-lite"/>
    </source>
</evidence>
<dbReference type="Proteomes" id="UP000299102">
    <property type="component" value="Unassembled WGS sequence"/>
</dbReference>
<name>A0A4C1VSQ2_EUMVA</name>
<feature type="compositionally biased region" description="Basic and acidic residues" evidence="1">
    <location>
        <begin position="43"/>
        <end position="58"/>
    </location>
</feature>
<gene>
    <name evidence="2" type="ORF">EVAR_20357_1</name>
</gene>
<proteinExistence type="predicted"/>
<dbReference type="AlphaFoldDB" id="A0A4C1VSQ2"/>
<dbReference type="EMBL" id="BGZK01000401">
    <property type="protein sequence ID" value="GBP41550.1"/>
    <property type="molecule type" value="Genomic_DNA"/>
</dbReference>
<feature type="region of interest" description="Disordered" evidence="1">
    <location>
        <begin position="1"/>
        <end position="58"/>
    </location>
</feature>
<organism evidence="2 3">
    <name type="scientific">Eumeta variegata</name>
    <name type="common">Bagworm moth</name>
    <name type="synonym">Eumeta japonica</name>
    <dbReference type="NCBI Taxonomy" id="151549"/>
    <lineage>
        <taxon>Eukaryota</taxon>
        <taxon>Metazoa</taxon>
        <taxon>Ecdysozoa</taxon>
        <taxon>Arthropoda</taxon>
        <taxon>Hexapoda</taxon>
        <taxon>Insecta</taxon>
        <taxon>Pterygota</taxon>
        <taxon>Neoptera</taxon>
        <taxon>Endopterygota</taxon>
        <taxon>Lepidoptera</taxon>
        <taxon>Glossata</taxon>
        <taxon>Ditrysia</taxon>
        <taxon>Tineoidea</taxon>
        <taxon>Psychidae</taxon>
        <taxon>Oiketicinae</taxon>
        <taxon>Eumeta</taxon>
    </lineage>
</organism>
<protein>
    <submittedName>
        <fullName evidence="2">Uncharacterized protein</fullName>
    </submittedName>
</protein>
<evidence type="ECO:0000313" key="3">
    <source>
        <dbReference type="Proteomes" id="UP000299102"/>
    </source>
</evidence>
<keyword evidence="3" id="KW-1185">Reference proteome</keyword>
<reference evidence="2 3" key="1">
    <citation type="journal article" date="2019" name="Commun. Biol.">
        <title>The bagworm genome reveals a unique fibroin gene that provides high tensile strength.</title>
        <authorList>
            <person name="Kono N."/>
            <person name="Nakamura H."/>
            <person name="Ohtoshi R."/>
            <person name="Tomita M."/>
            <person name="Numata K."/>
            <person name="Arakawa K."/>
        </authorList>
    </citation>
    <scope>NUCLEOTIDE SEQUENCE [LARGE SCALE GENOMIC DNA]</scope>
</reference>
<feature type="compositionally biased region" description="Pro residues" evidence="1">
    <location>
        <begin position="26"/>
        <end position="35"/>
    </location>
</feature>
<comment type="caution">
    <text evidence="2">The sequence shown here is derived from an EMBL/GenBank/DDBJ whole genome shotgun (WGS) entry which is preliminary data.</text>
</comment>
<accession>A0A4C1VSQ2</accession>